<dbReference type="NCBIfam" id="TIGR01484">
    <property type="entry name" value="HAD-SF-IIB"/>
    <property type="match status" value="1"/>
</dbReference>
<dbReference type="InterPro" id="IPR023214">
    <property type="entry name" value="HAD_sf"/>
</dbReference>
<dbReference type="GO" id="GO:0005992">
    <property type="term" value="P:trehalose biosynthetic process"/>
    <property type="evidence" value="ECO:0007669"/>
    <property type="project" value="UniProtKB-UniPathway"/>
</dbReference>
<evidence type="ECO:0000256" key="3">
    <source>
        <dbReference type="ARBA" id="ARBA00008770"/>
    </source>
</evidence>
<comment type="cofactor">
    <cofactor evidence="6">
        <name>Mg(2+)</name>
        <dbReference type="ChEBI" id="CHEBI:18420"/>
    </cofactor>
</comment>
<dbReference type="EC" id="3.1.3.12" evidence="6"/>
<evidence type="ECO:0000256" key="2">
    <source>
        <dbReference type="ARBA" id="ARBA00005199"/>
    </source>
</evidence>
<keyword evidence="6" id="KW-0479">Metal-binding</keyword>
<dbReference type="InterPro" id="IPR036412">
    <property type="entry name" value="HAD-like_sf"/>
</dbReference>
<dbReference type="GO" id="GO:0004805">
    <property type="term" value="F:trehalose-phosphatase activity"/>
    <property type="evidence" value="ECO:0007669"/>
    <property type="project" value="UniProtKB-EC"/>
</dbReference>
<dbReference type="EMBL" id="JACGWX010000001">
    <property type="protein sequence ID" value="MBA8846482.1"/>
    <property type="molecule type" value="Genomic_DNA"/>
</dbReference>
<keyword evidence="6" id="KW-0460">Magnesium</keyword>
<dbReference type="Gene3D" id="3.40.50.1000">
    <property type="entry name" value="HAD superfamily/HAD-like"/>
    <property type="match status" value="1"/>
</dbReference>
<dbReference type="PANTHER" id="PTHR43768">
    <property type="entry name" value="TREHALOSE 6-PHOSPHATE PHOSPHATASE"/>
    <property type="match status" value="1"/>
</dbReference>
<dbReference type="Gene3D" id="3.30.70.1020">
    <property type="entry name" value="Trehalose-6-phosphate phosphatase related protein, domain 2"/>
    <property type="match status" value="1"/>
</dbReference>
<dbReference type="Proteomes" id="UP000585905">
    <property type="component" value="Unassembled WGS sequence"/>
</dbReference>
<evidence type="ECO:0000313" key="7">
    <source>
        <dbReference type="EMBL" id="MBA8846482.1"/>
    </source>
</evidence>
<evidence type="ECO:0000256" key="1">
    <source>
        <dbReference type="ARBA" id="ARBA00000500"/>
    </source>
</evidence>
<dbReference type="NCBIfam" id="TIGR00685">
    <property type="entry name" value="T6PP"/>
    <property type="match status" value="1"/>
</dbReference>
<evidence type="ECO:0000313" key="8">
    <source>
        <dbReference type="Proteomes" id="UP000585905"/>
    </source>
</evidence>
<name>A0A839E7T8_9MICO</name>
<comment type="function">
    <text evidence="5 6">Removes the phosphate from trehalose 6-phosphate to produce free trehalose.</text>
</comment>
<reference evidence="7 8" key="1">
    <citation type="submission" date="2020-07" db="EMBL/GenBank/DDBJ databases">
        <title>Sequencing the genomes of 1000 actinobacteria strains.</title>
        <authorList>
            <person name="Klenk H.-P."/>
        </authorList>
    </citation>
    <scope>NUCLEOTIDE SEQUENCE [LARGE SCALE GENOMIC DNA]</scope>
    <source>
        <strain evidence="7 8">DSM 19663</strain>
    </source>
</reference>
<dbReference type="PANTHER" id="PTHR43768:SF3">
    <property type="entry name" value="TREHALOSE 6-PHOSPHATE PHOSPHATASE"/>
    <property type="match status" value="1"/>
</dbReference>
<comment type="caution">
    <text evidence="7">The sequence shown here is derived from an EMBL/GenBank/DDBJ whole genome shotgun (WGS) entry which is preliminary data.</text>
</comment>
<dbReference type="GO" id="GO:0046872">
    <property type="term" value="F:metal ion binding"/>
    <property type="evidence" value="ECO:0007669"/>
    <property type="project" value="UniProtKB-KW"/>
</dbReference>
<sequence>MTPAPDSSPSPGLDPVLIAELDRIAAVPTLLVALDFDGTLAPLVDDPDDARAHPAARAALDALAALPGTIVALVSGRSLESLARVGEAAAAQPLVGSHGLEVRFGSGDARPAVDAADADRASALRSRLEPVVVAVPGAWIEPKPAGLAVHSRRVDDPESVRALVEALHAEAAAVDADLTVRDGRDVVEFAVRDATKGDGLRALVERFAPDAVLFAGDDVTDEDALAALGPGDLGIKVGEAESVARLRVADVAAMATALERLLRSRERLTGAVR</sequence>
<dbReference type="SUPFAM" id="SSF56784">
    <property type="entry name" value="HAD-like"/>
    <property type="match status" value="1"/>
</dbReference>
<evidence type="ECO:0000256" key="6">
    <source>
        <dbReference type="RuleBase" id="RU361117"/>
    </source>
</evidence>
<keyword evidence="8" id="KW-1185">Reference proteome</keyword>
<dbReference type="InterPro" id="IPR006379">
    <property type="entry name" value="HAD-SF_hydro_IIB"/>
</dbReference>
<comment type="similarity">
    <text evidence="3 6">Belongs to the trehalose phosphatase family.</text>
</comment>
<dbReference type="UniPathway" id="UPA00299"/>
<dbReference type="InterPro" id="IPR003337">
    <property type="entry name" value="Trehalose_PPase"/>
</dbReference>
<protein>
    <recommendedName>
        <fullName evidence="6">Trehalose 6-phosphate phosphatase</fullName>
        <ecNumber evidence="6">3.1.3.12</ecNumber>
    </recommendedName>
</protein>
<dbReference type="InterPro" id="IPR044651">
    <property type="entry name" value="OTSB-like"/>
</dbReference>
<keyword evidence="4 6" id="KW-0378">Hydrolase</keyword>
<evidence type="ECO:0000256" key="4">
    <source>
        <dbReference type="ARBA" id="ARBA00022801"/>
    </source>
</evidence>
<dbReference type="AlphaFoldDB" id="A0A839E7T8"/>
<accession>A0A839E7T8</accession>
<comment type="pathway">
    <text evidence="2 6">Glycan biosynthesis; trehalose biosynthesis.</text>
</comment>
<dbReference type="RefSeq" id="WP_182489102.1">
    <property type="nucleotide sequence ID" value="NZ_BAAAOV010000003.1"/>
</dbReference>
<comment type="catalytic activity">
    <reaction evidence="1 6">
        <text>alpha,alpha-trehalose 6-phosphate + H2O = alpha,alpha-trehalose + phosphate</text>
        <dbReference type="Rhea" id="RHEA:23420"/>
        <dbReference type="ChEBI" id="CHEBI:15377"/>
        <dbReference type="ChEBI" id="CHEBI:16551"/>
        <dbReference type="ChEBI" id="CHEBI:43474"/>
        <dbReference type="ChEBI" id="CHEBI:58429"/>
        <dbReference type="EC" id="3.1.3.12"/>
    </reaction>
</comment>
<dbReference type="Pfam" id="PF02358">
    <property type="entry name" value="Trehalose_PPase"/>
    <property type="match status" value="1"/>
</dbReference>
<evidence type="ECO:0000256" key="5">
    <source>
        <dbReference type="ARBA" id="ARBA00024179"/>
    </source>
</evidence>
<gene>
    <name evidence="7" type="ORF">FHX53_000046</name>
</gene>
<proteinExistence type="inferred from homology"/>
<organism evidence="7 8">
    <name type="scientific">Microcella alkalica</name>
    <dbReference type="NCBI Taxonomy" id="355930"/>
    <lineage>
        <taxon>Bacteria</taxon>
        <taxon>Bacillati</taxon>
        <taxon>Actinomycetota</taxon>
        <taxon>Actinomycetes</taxon>
        <taxon>Micrococcales</taxon>
        <taxon>Microbacteriaceae</taxon>
        <taxon>Microcella</taxon>
    </lineage>
</organism>